<dbReference type="EMBL" id="JAIWYP010000014">
    <property type="protein sequence ID" value="KAH3709059.1"/>
    <property type="molecule type" value="Genomic_DNA"/>
</dbReference>
<reference evidence="2" key="2">
    <citation type="submission" date="2020-11" db="EMBL/GenBank/DDBJ databases">
        <authorList>
            <person name="McCartney M.A."/>
            <person name="Auch B."/>
            <person name="Kono T."/>
            <person name="Mallez S."/>
            <person name="Becker A."/>
            <person name="Gohl D.M."/>
            <person name="Silverstein K.A.T."/>
            <person name="Koren S."/>
            <person name="Bechman K.B."/>
            <person name="Herman A."/>
            <person name="Abrahante J.E."/>
            <person name="Garbe J."/>
        </authorList>
    </citation>
    <scope>NUCLEOTIDE SEQUENCE</scope>
    <source>
        <strain evidence="2">Duluth1</strain>
        <tissue evidence="2">Whole animal</tissue>
    </source>
</reference>
<sequence>MDTIFVQTLTQNSIIGILLIGISVSQPVISPNGTVDVLQGTNLTLTCTYQSKPSIDQFISWNLRKQGWTNFASALSVYKTPGSICPYFDGNLTLYGYSCPADNMFSITIYYVERSTSQGSTWTCAHQAGSAPFVESANVTINVQGNHSTLYK</sequence>
<dbReference type="InterPro" id="IPR013783">
    <property type="entry name" value="Ig-like_fold"/>
</dbReference>
<accession>A0A9D3YZX9</accession>
<dbReference type="PROSITE" id="PS50835">
    <property type="entry name" value="IG_LIKE"/>
    <property type="match status" value="1"/>
</dbReference>
<evidence type="ECO:0000313" key="2">
    <source>
        <dbReference type="EMBL" id="KAH3709059.1"/>
    </source>
</evidence>
<dbReference type="InterPro" id="IPR007110">
    <property type="entry name" value="Ig-like_dom"/>
</dbReference>
<dbReference type="Proteomes" id="UP000828390">
    <property type="component" value="Unassembled WGS sequence"/>
</dbReference>
<protein>
    <recommendedName>
        <fullName evidence="1">Ig-like domain-containing protein</fullName>
    </recommendedName>
</protein>
<dbReference type="Gene3D" id="2.60.40.10">
    <property type="entry name" value="Immunoglobulins"/>
    <property type="match status" value="1"/>
</dbReference>
<dbReference type="AlphaFoldDB" id="A0A9D3YZX9"/>
<dbReference type="InterPro" id="IPR036179">
    <property type="entry name" value="Ig-like_dom_sf"/>
</dbReference>
<organism evidence="2 3">
    <name type="scientific">Dreissena polymorpha</name>
    <name type="common">Zebra mussel</name>
    <name type="synonym">Mytilus polymorpha</name>
    <dbReference type="NCBI Taxonomy" id="45954"/>
    <lineage>
        <taxon>Eukaryota</taxon>
        <taxon>Metazoa</taxon>
        <taxon>Spiralia</taxon>
        <taxon>Lophotrochozoa</taxon>
        <taxon>Mollusca</taxon>
        <taxon>Bivalvia</taxon>
        <taxon>Autobranchia</taxon>
        <taxon>Heteroconchia</taxon>
        <taxon>Euheterodonta</taxon>
        <taxon>Imparidentia</taxon>
        <taxon>Neoheterodontei</taxon>
        <taxon>Myida</taxon>
        <taxon>Dreissenoidea</taxon>
        <taxon>Dreissenidae</taxon>
        <taxon>Dreissena</taxon>
    </lineage>
</organism>
<dbReference type="SUPFAM" id="SSF48726">
    <property type="entry name" value="Immunoglobulin"/>
    <property type="match status" value="1"/>
</dbReference>
<proteinExistence type="predicted"/>
<evidence type="ECO:0000259" key="1">
    <source>
        <dbReference type="PROSITE" id="PS50835"/>
    </source>
</evidence>
<comment type="caution">
    <text evidence="2">The sequence shown here is derived from an EMBL/GenBank/DDBJ whole genome shotgun (WGS) entry which is preliminary data.</text>
</comment>
<reference evidence="2" key="1">
    <citation type="journal article" date="2019" name="bioRxiv">
        <title>The Genome of the Zebra Mussel, Dreissena polymorpha: A Resource for Invasive Species Research.</title>
        <authorList>
            <person name="McCartney M.A."/>
            <person name="Auch B."/>
            <person name="Kono T."/>
            <person name="Mallez S."/>
            <person name="Zhang Y."/>
            <person name="Obille A."/>
            <person name="Becker A."/>
            <person name="Abrahante J.E."/>
            <person name="Garbe J."/>
            <person name="Badalamenti J.P."/>
            <person name="Herman A."/>
            <person name="Mangelson H."/>
            <person name="Liachko I."/>
            <person name="Sullivan S."/>
            <person name="Sone E.D."/>
            <person name="Koren S."/>
            <person name="Silverstein K.A.T."/>
            <person name="Beckman K.B."/>
            <person name="Gohl D.M."/>
        </authorList>
    </citation>
    <scope>NUCLEOTIDE SEQUENCE</scope>
    <source>
        <strain evidence="2">Duluth1</strain>
        <tissue evidence="2">Whole animal</tissue>
    </source>
</reference>
<keyword evidence="3" id="KW-1185">Reference proteome</keyword>
<evidence type="ECO:0000313" key="3">
    <source>
        <dbReference type="Proteomes" id="UP000828390"/>
    </source>
</evidence>
<gene>
    <name evidence="2" type="ORF">DPMN_068519</name>
</gene>
<feature type="domain" description="Ig-like" evidence="1">
    <location>
        <begin position="27"/>
        <end position="140"/>
    </location>
</feature>
<name>A0A9D3YZX9_DREPO</name>